<feature type="compositionally biased region" description="Basic and acidic residues" evidence="1">
    <location>
        <begin position="341"/>
        <end position="353"/>
    </location>
</feature>
<dbReference type="GO" id="GO:0043622">
    <property type="term" value="P:cortical microtubule organization"/>
    <property type="evidence" value="ECO:0007669"/>
    <property type="project" value="TreeGrafter"/>
</dbReference>
<accession>A0A835FHR0</accession>
<feature type="region of interest" description="Disordered" evidence="1">
    <location>
        <begin position="249"/>
        <end position="294"/>
    </location>
</feature>
<evidence type="ECO:0000313" key="3">
    <source>
        <dbReference type="Proteomes" id="UP000636709"/>
    </source>
</evidence>
<organism evidence="2 3">
    <name type="scientific">Digitaria exilis</name>
    <dbReference type="NCBI Taxonomy" id="1010633"/>
    <lineage>
        <taxon>Eukaryota</taxon>
        <taxon>Viridiplantae</taxon>
        <taxon>Streptophyta</taxon>
        <taxon>Embryophyta</taxon>
        <taxon>Tracheophyta</taxon>
        <taxon>Spermatophyta</taxon>
        <taxon>Magnoliopsida</taxon>
        <taxon>Liliopsida</taxon>
        <taxon>Poales</taxon>
        <taxon>Poaceae</taxon>
        <taxon>PACMAD clade</taxon>
        <taxon>Panicoideae</taxon>
        <taxon>Panicodae</taxon>
        <taxon>Paniceae</taxon>
        <taxon>Anthephorinae</taxon>
        <taxon>Digitaria</taxon>
    </lineage>
</organism>
<proteinExistence type="predicted"/>
<feature type="compositionally biased region" description="Gly residues" evidence="1">
    <location>
        <begin position="320"/>
        <end position="331"/>
    </location>
</feature>
<gene>
    <name evidence="2" type="ORF">HU200_010691</name>
</gene>
<comment type="caution">
    <text evidence="2">The sequence shown here is derived from an EMBL/GenBank/DDBJ whole genome shotgun (WGS) entry which is preliminary data.</text>
</comment>
<feature type="region of interest" description="Disordered" evidence="1">
    <location>
        <begin position="307"/>
        <end position="353"/>
    </location>
</feature>
<reference evidence="2" key="1">
    <citation type="submission" date="2020-07" db="EMBL/GenBank/DDBJ databases">
        <title>Genome sequence and genetic diversity analysis of an under-domesticated orphan crop, white fonio (Digitaria exilis).</title>
        <authorList>
            <person name="Bennetzen J.L."/>
            <person name="Chen S."/>
            <person name="Ma X."/>
            <person name="Wang X."/>
            <person name="Yssel A.E.J."/>
            <person name="Chaluvadi S.R."/>
            <person name="Johnson M."/>
            <person name="Gangashetty P."/>
            <person name="Hamidou F."/>
            <person name="Sanogo M.D."/>
            <person name="Zwaenepoel A."/>
            <person name="Wallace J."/>
            <person name="Van De Peer Y."/>
            <person name="Van Deynze A."/>
        </authorList>
    </citation>
    <scope>NUCLEOTIDE SEQUENCE</scope>
    <source>
        <tissue evidence="2">Leaves</tissue>
    </source>
</reference>
<dbReference type="EMBL" id="JACEFO010000740">
    <property type="protein sequence ID" value="KAF8758170.1"/>
    <property type="molecule type" value="Genomic_DNA"/>
</dbReference>
<dbReference type="OrthoDB" id="1929779at2759"/>
<keyword evidence="3" id="KW-1185">Reference proteome</keyword>
<dbReference type="GO" id="GO:0055028">
    <property type="term" value="C:cortical microtubule"/>
    <property type="evidence" value="ECO:0007669"/>
    <property type="project" value="TreeGrafter"/>
</dbReference>
<dbReference type="PANTHER" id="PTHR31949">
    <property type="entry name" value="GASTRIC MUCIN-LIKE PROTEIN"/>
    <property type="match status" value="1"/>
</dbReference>
<dbReference type="Proteomes" id="UP000636709">
    <property type="component" value="Unassembled WGS sequence"/>
</dbReference>
<evidence type="ECO:0000256" key="1">
    <source>
        <dbReference type="SAM" id="MobiDB-lite"/>
    </source>
</evidence>
<protein>
    <submittedName>
        <fullName evidence="2">Uncharacterized protein</fullName>
    </submittedName>
</protein>
<dbReference type="AlphaFoldDB" id="A0A835FHR0"/>
<name>A0A835FHR0_9POAL</name>
<feature type="region of interest" description="Disordered" evidence="1">
    <location>
        <begin position="112"/>
        <end position="167"/>
    </location>
</feature>
<feature type="region of interest" description="Disordered" evidence="1">
    <location>
        <begin position="187"/>
        <end position="207"/>
    </location>
</feature>
<sequence>MDRMRRIAGIGGKAKVPTALQMDKDESVVFFRELYKREKDKDVNLLEPMYSVEFEAIQGGHACKVPQGKRDFLIPVDDKHDYDWLMTPPATPLFPSLEIEANSSQKVFLRELPIPPRQAKPPTSRLLPKPEATKTSARSATPTSKPSSRKNTIKGVPAIPKEKKQPYIADQRPSHKVSVNGHHQKAAAAAATIPGTRVGGPPKKHSERCCAAQASGTSAINAVTEQEAPFKAPKNLITTTARSIFRRHTPSAENARTKDPGSLVDVKKGSKDPGSLVDVKKGNGKARSQWCPPVPVRGMTELQLQDRREALPPRGKSVTGRGGASGTGGRAGRATLVRGTGRGDGRAWMDMRA</sequence>
<feature type="compositionally biased region" description="Basic and acidic residues" evidence="1">
    <location>
        <begin position="255"/>
        <end position="271"/>
    </location>
</feature>
<feature type="compositionally biased region" description="Polar residues" evidence="1">
    <location>
        <begin position="133"/>
        <end position="146"/>
    </location>
</feature>
<dbReference type="PANTHER" id="PTHR31949:SF36">
    <property type="entry name" value="OS08G0543000 PROTEIN"/>
    <property type="match status" value="1"/>
</dbReference>
<evidence type="ECO:0000313" key="2">
    <source>
        <dbReference type="EMBL" id="KAF8758170.1"/>
    </source>
</evidence>